<gene>
    <name evidence="12" type="ORF">FAK_09010</name>
</gene>
<feature type="transmembrane region" description="Helical" evidence="10">
    <location>
        <begin position="125"/>
        <end position="145"/>
    </location>
</feature>
<keyword evidence="13" id="KW-1185">Reference proteome</keyword>
<dbReference type="InterPro" id="IPR051936">
    <property type="entry name" value="Heme-iron_electron_transfer"/>
</dbReference>
<evidence type="ECO:0000256" key="2">
    <source>
        <dbReference type="ARBA" id="ARBA00022448"/>
    </source>
</evidence>
<evidence type="ECO:0000256" key="4">
    <source>
        <dbReference type="ARBA" id="ARBA00022692"/>
    </source>
</evidence>
<dbReference type="PANTHER" id="PTHR30598">
    <property type="entry name" value="NITRATE REDUCTASE PRIVATE CHAPERONE, REDOX ENZYME MATURATION PROTEIN REMP FAMILY"/>
    <property type="match status" value="1"/>
</dbReference>
<evidence type="ECO:0000256" key="10">
    <source>
        <dbReference type="SAM" id="Phobius"/>
    </source>
</evidence>
<dbReference type="GO" id="GO:0005886">
    <property type="term" value="C:plasma membrane"/>
    <property type="evidence" value="ECO:0007669"/>
    <property type="project" value="UniProtKB-SubCell"/>
</dbReference>
<evidence type="ECO:0000313" key="13">
    <source>
        <dbReference type="Proteomes" id="UP001366166"/>
    </source>
</evidence>
<dbReference type="InterPro" id="IPR023234">
    <property type="entry name" value="NarG-like_domain"/>
</dbReference>
<dbReference type="GO" id="GO:0019645">
    <property type="term" value="P:anaerobic electron transport chain"/>
    <property type="evidence" value="ECO:0007669"/>
    <property type="project" value="TreeGrafter"/>
</dbReference>
<sequence length="366" mass="41440">MIGFLFSLVAVLVLVGIALVGVGGLGLKVLFGVIIPYAAVLTFFAGLVYRVVDWARSPVPFRIPTTCGQEKSLPWIKPNKIDNPCSTGAVVLRMVFEVLTFRSLFRNMKLDYREGPKIRYSSEKFLWLFAMMFHWAFLVVILRHLRFFTEPIAMWQQTLEHLDGFLEFNLASYAIGLPTIQLSGLVLLGGVSLLLLRRIVVPSVRYISLAADWFPLFLITGICLTGIVSRYVVRLDVINVKELAMGLATLHPVVPEGISVWFYIHLFLVCVLFAYFPFSKLMHLGGVFLSPTRNLVNNSRAVRHVNPWSYPVKTHDYHEYEDDFREEMVEAGLPVEKSLEEAQAEKDAAQAPAAPETQETEEKREE</sequence>
<dbReference type="GO" id="GO:0008940">
    <property type="term" value="F:nitrate reductase activity"/>
    <property type="evidence" value="ECO:0007669"/>
    <property type="project" value="TreeGrafter"/>
</dbReference>
<protein>
    <submittedName>
        <fullName evidence="12">Nitrate reductase subunit gamma</fullName>
    </submittedName>
</protein>
<feature type="transmembrane region" description="Helical" evidence="10">
    <location>
        <begin position="170"/>
        <end position="196"/>
    </location>
</feature>
<keyword evidence="2" id="KW-0813">Transport</keyword>
<proteinExistence type="predicted"/>
<dbReference type="SUPFAM" id="SSF103501">
    <property type="entry name" value="Respiratory nitrate reductase 1 gamma chain"/>
    <property type="match status" value="1"/>
</dbReference>
<dbReference type="KEGG" id="dmp:FAK_09010"/>
<dbReference type="InterPro" id="IPR047660">
    <property type="entry name" value="DsrM"/>
</dbReference>
<keyword evidence="3" id="KW-1003">Cell membrane</keyword>
<evidence type="ECO:0000256" key="3">
    <source>
        <dbReference type="ARBA" id="ARBA00022475"/>
    </source>
</evidence>
<keyword evidence="8 10" id="KW-0472">Membrane</keyword>
<comment type="subcellular location">
    <subcellularLocation>
        <location evidence="1">Cell membrane</location>
        <topology evidence="1">Multi-pass membrane protein</topology>
    </subcellularLocation>
</comment>
<feature type="domain" description="NarG-like" evidence="11">
    <location>
        <begin position="123"/>
        <end position="284"/>
    </location>
</feature>
<keyword evidence="7" id="KW-0560">Oxidoreductase</keyword>
<evidence type="ECO:0000256" key="9">
    <source>
        <dbReference type="SAM" id="MobiDB-lite"/>
    </source>
</evidence>
<dbReference type="AlphaFoldDB" id="A0AAU9ED03"/>
<dbReference type="Proteomes" id="UP001366166">
    <property type="component" value="Chromosome"/>
</dbReference>
<evidence type="ECO:0000256" key="1">
    <source>
        <dbReference type="ARBA" id="ARBA00004651"/>
    </source>
</evidence>
<dbReference type="GO" id="GO:0020037">
    <property type="term" value="F:heme binding"/>
    <property type="evidence" value="ECO:0007669"/>
    <property type="project" value="TreeGrafter"/>
</dbReference>
<dbReference type="GO" id="GO:0009055">
    <property type="term" value="F:electron transfer activity"/>
    <property type="evidence" value="ECO:0007669"/>
    <property type="project" value="TreeGrafter"/>
</dbReference>
<evidence type="ECO:0000256" key="5">
    <source>
        <dbReference type="ARBA" id="ARBA00022982"/>
    </source>
</evidence>
<feature type="compositionally biased region" description="Basic and acidic residues" evidence="9">
    <location>
        <begin position="337"/>
        <end position="348"/>
    </location>
</feature>
<feature type="transmembrane region" description="Helical" evidence="10">
    <location>
        <begin position="260"/>
        <end position="278"/>
    </location>
</feature>
<organism evidence="12 13">
    <name type="scientific">Desulfoferula mesophila</name>
    <dbReference type="NCBI Taxonomy" id="3058419"/>
    <lineage>
        <taxon>Bacteria</taxon>
        <taxon>Pseudomonadati</taxon>
        <taxon>Thermodesulfobacteriota</taxon>
        <taxon>Desulfarculia</taxon>
        <taxon>Desulfarculales</taxon>
        <taxon>Desulfarculaceae</taxon>
        <taxon>Desulfoferula</taxon>
    </lineage>
</organism>
<dbReference type="EMBL" id="AP028679">
    <property type="protein sequence ID" value="BEQ13835.1"/>
    <property type="molecule type" value="Genomic_DNA"/>
</dbReference>
<evidence type="ECO:0000256" key="8">
    <source>
        <dbReference type="ARBA" id="ARBA00023136"/>
    </source>
</evidence>
<dbReference type="PANTHER" id="PTHR30598:SF3">
    <property type="entry name" value="RESPIRATORY NITRATE REDUCTASE 1 GAMMA CHAIN"/>
    <property type="match status" value="1"/>
</dbReference>
<dbReference type="InterPro" id="IPR036197">
    <property type="entry name" value="NarG-like_sf"/>
</dbReference>
<keyword evidence="5" id="KW-0249">Electron transport</keyword>
<feature type="transmembrane region" description="Helical" evidence="10">
    <location>
        <begin position="208"/>
        <end position="233"/>
    </location>
</feature>
<accession>A0AAU9ED03</accession>
<keyword evidence="4 10" id="KW-0812">Transmembrane</keyword>
<name>A0AAU9ED03_9BACT</name>
<evidence type="ECO:0000259" key="11">
    <source>
        <dbReference type="Pfam" id="PF02665"/>
    </source>
</evidence>
<dbReference type="NCBIfam" id="NF038037">
    <property type="entry name" value="cytob_DsrM"/>
    <property type="match status" value="1"/>
</dbReference>
<dbReference type="Pfam" id="PF02665">
    <property type="entry name" value="Nitrate_red_gam"/>
    <property type="match status" value="1"/>
</dbReference>
<evidence type="ECO:0000256" key="7">
    <source>
        <dbReference type="ARBA" id="ARBA00023002"/>
    </source>
</evidence>
<reference evidence="13" key="1">
    <citation type="journal article" date="2023" name="Arch. Microbiol.">
        <title>Desulfoferula mesophilus gen. nov. sp. nov., a mesophilic sulfate-reducing bacterium isolated from a brackish lake sediment.</title>
        <authorList>
            <person name="Watanabe T."/>
            <person name="Yabe T."/>
            <person name="Tsuji J.M."/>
            <person name="Fukui M."/>
        </authorList>
    </citation>
    <scope>NUCLEOTIDE SEQUENCE [LARGE SCALE GENOMIC DNA]</scope>
    <source>
        <strain evidence="13">12FAK</strain>
    </source>
</reference>
<keyword evidence="6 10" id="KW-1133">Transmembrane helix</keyword>
<evidence type="ECO:0000313" key="12">
    <source>
        <dbReference type="EMBL" id="BEQ13835.1"/>
    </source>
</evidence>
<dbReference type="Gene3D" id="1.20.950.20">
    <property type="entry name" value="Transmembrane di-heme cytochromes, Chain C"/>
    <property type="match status" value="1"/>
</dbReference>
<feature type="transmembrane region" description="Helical" evidence="10">
    <location>
        <begin position="30"/>
        <end position="52"/>
    </location>
</feature>
<feature type="region of interest" description="Disordered" evidence="9">
    <location>
        <begin position="335"/>
        <end position="366"/>
    </location>
</feature>
<evidence type="ECO:0000256" key="6">
    <source>
        <dbReference type="ARBA" id="ARBA00022989"/>
    </source>
</evidence>